<reference evidence="2" key="1">
    <citation type="submission" date="2018-07" db="EMBL/GenBank/DDBJ databases">
        <authorList>
            <person name="Quirk P.G."/>
            <person name="Krulwich T.A."/>
        </authorList>
    </citation>
    <scope>NUCLEOTIDE SEQUENCE</scope>
    <source>
        <strain evidence="2">Anand</strain>
    </source>
</reference>
<keyword evidence="1" id="KW-0472">Membrane</keyword>
<name>A0A3B0MED7_THEAN</name>
<organism evidence="2">
    <name type="scientific">Theileria annulata</name>
    <dbReference type="NCBI Taxonomy" id="5874"/>
    <lineage>
        <taxon>Eukaryota</taxon>
        <taxon>Sar</taxon>
        <taxon>Alveolata</taxon>
        <taxon>Apicomplexa</taxon>
        <taxon>Aconoidasida</taxon>
        <taxon>Piroplasmida</taxon>
        <taxon>Theileriidae</taxon>
        <taxon>Theileria</taxon>
    </lineage>
</organism>
<keyword evidence="1" id="KW-0812">Transmembrane</keyword>
<dbReference type="EMBL" id="UIVS01000001">
    <property type="protein sequence ID" value="SVP89460.1"/>
    <property type="molecule type" value="Genomic_DNA"/>
</dbReference>
<gene>
    <name evidence="2" type="ORF">TAT_000015500</name>
    <name evidence="3" type="ORF">TAV_000015300</name>
</gene>
<dbReference type="VEuPathDB" id="PiroplasmaDB:TA20035"/>
<keyword evidence="1" id="KW-1133">Transmembrane helix</keyword>
<feature type="transmembrane region" description="Helical" evidence="1">
    <location>
        <begin position="269"/>
        <end position="290"/>
    </location>
</feature>
<evidence type="ECO:0000313" key="2">
    <source>
        <dbReference type="EMBL" id="SVP88290.1"/>
    </source>
</evidence>
<evidence type="ECO:0000256" key="1">
    <source>
        <dbReference type="SAM" id="Phobius"/>
    </source>
</evidence>
<feature type="transmembrane region" description="Helical" evidence="1">
    <location>
        <begin position="218"/>
        <end position="238"/>
    </location>
</feature>
<protein>
    <submittedName>
        <fullName evidence="2">Membrane fusion protein Use1, putative</fullName>
    </submittedName>
</protein>
<sequence length="523" mass="60170">MQGNRAFLADLANFLDFVEQGIMNKNMDLTDLVQTTNLNQCFKMMDSMLKECETGVPAQDLSEIRNRINVARETVEMIGSSGTLKNTDQIYGDMYLIGQNNSERENYERYGANLGMTNEEFDKLIEDWAEDLDTSQKGPRRRRLSKPENFQEQIQGEIAELANEMKSKVARYRDIIVKDNKALLNFTGEQEKQLDTVTHITKESTKLTKSANLSLRQFIIMVVTMIGLTLAILHIFILKIFKIYKWKTDNFFIPILEIPNFSIFQIPRIMNILIFVLLSLKLSFCSVTVFELDVSTKHHDPSAVAVSEIKLDSEPEKATSTKTVVLYVSMYSDGFEKVKDSQKVIWQVEHNFTSDHVKVFYNGDVPEAIKVGLLRKGSYVYVPNYIHARFYLKKGSDWVNVDIQEYFEFLEKNQYENLVDKDYEKGEKFESPDPEKTIQIGRKYTPEEVEAFKKLSDPKEPLEPQTISTPTNHFDSHLRGMDGVFESSPVPIEEQSSPQKKKSSFLTTSLSFPIVLLLCILFD</sequence>
<proteinExistence type="predicted"/>
<dbReference type="AlphaFoldDB" id="A0A3B0MED7"/>
<evidence type="ECO:0000313" key="3">
    <source>
        <dbReference type="EMBL" id="SVP89460.1"/>
    </source>
</evidence>
<dbReference type="EMBL" id="UIVT01000001">
    <property type="protein sequence ID" value="SVP88290.1"/>
    <property type="molecule type" value="Genomic_DNA"/>
</dbReference>
<accession>A0A3B0MED7</accession>